<comment type="catalytic activity">
    <reaction evidence="1">
        <text>a 2'-deoxyribonucleoside 5'-phosphate + H2O = a 2'-deoxyribonucleoside + phosphate</text>
        <dbReference type="Rhea" id="RHEA:36167"/>
        <dbReference type="ChEBI" id="CHEBI:15377"/>
        <dbReference type="ChEBI" id="CHEBI:18274"/>
        <dbReference type="ChEBI" id="CHEBI:43474"/>
        <dbReference type="ChEBI" id="CHEBI:65317"/>
        <dbReference type="EC" id="3.1.3.89"/>
    </reaction>
</comment>
<comment type="similarity">
    <text evidence="6">Belongs to the HDDC2 family.</text>
</comment>
<dbReference type="STRING" id="1392250.A0A2I2GDG0"/>
<evidence type="ECO:0000256" key="6">
    <source>
        <dbReference type="ARBA" id="ARBA00009999"/>
    </source>
</evidence>
<dbReference type="AlphaFoldDB" id="A0A2I2GDG0"/>
<evidence type="ECO:0000256" key="9">
    <source>
        <dbReference type="ARBA" id="ARBA00022723"/>
    </source>
</evidence>
<dbReference type="GO" id="GO:0009159">
    <property type="term" value="P:deoxyribonucleoside monophosphate catabolic process"/>
    <property type="evidence" value="ECO:0007669"/>
    <property type="project" value="UniProtKB-ARBA"/>
</dbReference>
<evidence type="ECO:0000256" key="10">
    <source>
        <dbReference type="ARBA" id="ARBA00022801"/>
    </source>
</evidence>
<keyword evidence="10" id="KW-0378">Hydrolase</keyword>
<dbReference type="Proteomes" id="UP000234275">
    <property type="component" value="Unassembled WGS sequence"/>
</dbReference>
<dbReference type="SMART" id="SM00471">
    <property type="entry name" value="HDc"/>
    <property type="match status" value="1"/>
</dbReference>
<evidence type="ECO:0000256" key="7">
    <source>
        <dbReference type="ARBA" id="ARBA00011738"/>
    </source>
</evidence>
<dbReference type="Gene3D" id="1.10.3210.10">
    <property type="entry name" value="Hypothetical protein af1432"/>
    <property type="match status" value="1"/>
</dbReference>
<dbReference type="RefSeq" id="XP_024706236.1">
    <property type="nucleotide sequence ID" value="XM_024851514.1"/>
</dbReference>
<organism evidence="14 15">
    <name type="scientific">Aspergillus steynii IBT 23096</name>
    <dbReference type="NCBI Taxonomy" id="1392250"/>
    <lineage>
        <taxon>Eukaryota</taxon>
        <taxon>Fungi</taxon>
        <taxon>Dikarya</taxon>
        <taxon>Ascomycota</taxon>
        <taxon>Pezizomycotina</taxon>
        <taxon>Eurotiomycetes</taxon>
        <taxon>Eurotiomycetidae</taxon>
        <taxon>Eurotiales</taxon>
        <taxon>Aspergillaceae</taxon>
        <taxon>Aspergillus</taxon>
        <taxon>Aspergillus subgen. Circumdati</taxon>
    </lineage>
</organism>
<evidence type="ECO:0000256" key="2">
    <source>
        <dbReference type="ARBA" id="ARBA00001936"/>
    </source>
</evidence>
<keyword evidence="12" id="KW-0170">Cobalt</keyword>
<keyword evidence="9" id="KW-0479">Metal-binding</keyword>
<evidence type="ECO:0000256" key="3">
    <source>
        <dbReference type="ARBA" id="ARBA00001941"/>
    </source>
</evidence>
<evidence type="ECO:0000256" key="12">
    <source>
        <dbReference type="ARBA" id="ARBA00023285"/>
    </source>
</evidence>
<comment type="subunit">
    <text evidence="7">Homodimer.</text>
</comment>
<dbReference type="Pfam" id="PF13023">
    <property type="entry name" value="HD_3"/>
    <property type="match status" value="1"/>
</dbReference>
<feature type="domain" description="HD/PDEase" evidence="13">
    <location>
        <begin position="70"/>
        <end position="195"/>
    </location>
</feature>
<dbReference type="PANTHER" id="PTHR11845">
    <property type="entry name" value="5'-DEOXYNUCLEOTIDASE HDDC2"/>
    <property type="match status" value="1"/>
</dbReference>
<name>A0A2I2GDG0_9EURO</name>
<dbReference type="GO" id="GO:0005737">
    <property type="term" value="C:cytoplasm"/>
    <property type="evidence" value="ECO:0007669"/>
    <property type="project" value="TreeGrafter"/>
</dbReference>
<comment type="cofactor">
    <cofactor evidence="3">
        <name>Co(2+)</name>
        <dbReference type="ChEBI" id="CHEBI:48828"/>
    </cofactor>
</comment>
<evidence type="ECO:0000256" key="8">
    <source>
        <dbReference type="ARBA" id="ARBA00012964"/>
    </source>
</evidence>
<evidence type="ECO:0000256" key="1">
    <source>
        <dbReference type="ARBA" id="ARBA00001638"/>
    </source>
</evidence>
<evidence type="ECO:0000313" key="15">
    <source>
        <dbReference type="Proteomes" id="UP000234275"/>
    </source>
</evidence>
<dbReference type="GO" id="GO:0002953">
    <property type="term" value="F:5'-deoxynucleotidase activity"/>
    <property type="evidence" value="ECO:0007669"/>
    <property type="project" value="UniProtKB-EC"/>
</dbReference>
<keyword evidence="11" id="KW-0460">Magnesium</keyword>
<sequence length="248" mass="28058">MEERGRPRERPGEQWTPQTVLRTLPYPYPPCTTTSASSNRSPPNPIPFFHLLERLKTTPRSGWLQVGIPHGESISDHMYRMAVMAMIPPPSLAPRLDVARCIAMALVHDMAECLVGDFTPRDTGVSKREKARREGATMEYIQGGLLGFLKQGSAHGGDLMGLFHEYEANTTLEARFVHDVDKLEMLLQVLEYERATGRRLDEFYHVVEEIGLAEMREWAGVVVQEREEFFAVTALFHERYSCPSIIGG</sequence>
<dbReference type="GeneID" id="36559213"/>
<dbReference type="InterPro" id="IPR003607">
    <property type="entry name" value="HD/PDEase_dom"/>
</dbReference>
<comment type="function">
    <text evidence="5">Catalyzes the dephosphorylation of the nucleoside 5'-monophosphates deoxyadenosine monophosphate (dAMP), deoxycytidine monophosphate (dCMP), deoxyguanosine monophosphate (dGMP) and deoxythymidine monophosphate (dTMP).</text>
</comment>
<dbReference type="SUPFAM" id="SSF109604">
    <property type="entry name" value="HD-domain/PDEase-like"/>
    <property type="match status" value="1"/>
</dbReference>
<dbReference type="InterPro" id="IPR039356">
    <property type="entry name" value="YfbR/HDDC2"/>
</dbReference>
<dbReference type="OrthoDB" id="10254258at2759"/>
<dbReference type="InterPro" id="IPR006674">
    <property type="entry name" value="HD_domain"/>
</dbReference>
<comment type="caution">
    <text evidence="14">The sequence shown here is derived from an EMBL/GenBank/DDBJ whole genome shotgun (WGS) entry which is preliminary data.</text>
</comment>
<dbReference type="EMBL" id="MSFO01000003">
    <property type="protein sequence ID" value="PLB50934.1"/>
    <property type="molecule type" value="Genomic_DNA"/>
</dbReference>
<evidence type="ECO:0000259" key="13">
    <source>
        <dbReference type="SMART" id="SM00471"/>
    </source>
</evidence>
<comment type="cofactor">
    <cofactor evidence="2">
        <name>Mn(2+)</name>
        <dbReference type="ChEBI" id="CHEBI:29035"/>
    </cofactor>
</comment>
<proteinExistence type="inferred from homology"/>
<reference evidence="14 15" key="1">
    <citation type="submission" date="2016-12" db="EMBL/GenBank/DDBJ databases">
        <title>The genomes of Aspergillus section Nigri reveals drivers in fungal speciation.</title>
        <authorList>
            <consortium name="DOE Joint Genome Institute"/>
            <person name="Vesth T.C."/>
            <person name="Nybo J."/>
            <person name="Theobald S."/>
            <person name="Brandl J."/>
            <person name="Frisvad J.C."/>
            <person name="Nielsen K.F."/>
            <person name="Lyhne E.K."/>
            <person name="Kogle M.E."/>
            <person name="Kuo A."/>
            <person name="Riley R."/>
            <person name="Clum A."/>
            <person name="Nolan M."/>
            <person name="Lipzen A."/>
            <person name="Salamov A."/>
            <person name="Henrissat B."/>
            <person name="Wiebenga A."/>
            <person name="De Vries R.P."/>
            <person name="Grigoriev I.V."/>
            <person name="Mortensen U.H."/>
            <person name="Andersen M.R."/>
            <person name="Baker S.E."/>
        </authorList>
    </citation>
    <scope>NUCLEOTIDE SEQUENCE [LARGE SCALE GENOMIC DNA]</scope>
    <source>
        <strain evidence="14 15">IBT 23096</strain>
    </source>
</reference>
<dbReference type="EC" id="3.1.3.89" evidence="8"/>
<evidence type="ECO:0000256" key="4">
    <source>
        <dbReference type="ARBA" id="ARBA00001946"/>
    </source>
</evidence>
<evidence type="ECO:0000313" key="14">
    <source>
        <dbReference type="EMBL" id="PLB50934.1"/>
    </source>
</evidence>
<protein>
    <recommendedName>
        <fullName evidence="8">5'-deoxynucleotidase</fullName>
        <ecNumber evidence="8">3.1.3.89</ecNumber>
    </recommendedName>
</protein>
<keyword evidence="15" id="KW-1185">Reference proteome</keyword>
<gene>
    <name evidence="14" type="ORF">P170DRAFT_455264</name>
</gene>
<dbReference type="PANTHER" id="PTHR11845:SF13">
    <property type="entry name" value="5'-DEOXYNUCLEOTIDASE HDDC2"/>
    <property type="match status" value="1"/>
</dbReference>
<comment type="cofactor">
    <cofactor evidence="4">
        <name>Mg(2+)</name>
        <dbReference type="ChEBI" id="CHEBI:18420"/>
    </cofactor>
</comment>
<dbReference type="GO" id="GO:0046872">
    <property type="term" value="F:metal ion binding"/>
    <property type="evidence" value="ECO:0007669"/>
    <property type="project" value="UniProtKB-KW"/>
</dbReference>
<evidence type="ECO:0000256" key="5">
    <source>
        <dbReference type="ARBA" id="ARBA00004074"/>
    </source>
</evidence>
<accession>A0A2I2GDG0</accession>
<evidence type="ECO:0000256" key="11">
    <source>
        <dbReference type="ARBA" id="ARBA00022842"/>
    </source>
</evidence>
<dbReference type="FunFam" id="1.10.3210.10:FF:000011">
    <property type="entry name" value="HD domain-containing protein 2"/>
    <property type="match status" value="1"/>
</dbReference>
<dbReference type="VEuPathDB" id="FungiDB:P170DRAFT_455264"/>